<evidence type="ECO:0000313" key="1">
    <source>
        <dbReference type="EMBL" id="OGD29788.1"/>
    </source>
</evidence>
<gene>
    <name evidence="1" type="ORF">A2W60_00320</name>
</gene>
<proteinExistence type="predicted"/>
<evidence type="ECO:0000313" key="2">
    <source>
        <dbReference type="Proteomes" id="UP000179184"/>
    </source>
</evidence>
<dbReference type="Proteomes" id="UP000179184">
    <property type="component" value="Unassembled WGS sequence"/>
</dbReference>
<comment type="caution">
    <text evidence="1">The sequence shown here is derived from an EMBL/GenBank/DDBJ whole genome shotgun (WGS) entry which is preliminary data.</text>
</comment>
<sequence>MKTFLILIVGIVGLFVAATAVIFALKACPPKGPWPTPPWCGTTSAPVKEDFEDVLVVPTDLDKIAYPDFYQQAKPTNITVDDPYCLIEAPETIYPSTYLGAYPLPQIKGAPLQPEIKRVVGFNDVWTSHLFGNPNNNDCLSLKNAIFSLIGKGPMFESYEKTLSRAKMLGGDTIAITNYILFSNFKTASVENERPLIDDTTLRKIVKTAKSQGVDVLLYLNLGKGLDRVNDPVGDIPNDEWLATLIDNYSVFLLNQAKIAEETGIKGIMLNHFDYNPSIRGHETAYQNKMLELIEKVRSVYSGQLILLIDPFYEADLAKISGVLSAVDGYIFTSSGGVPAGADDKTVSVGNLKRFILENLKGRGDDFGKYNKPFYIRILIQSHSADGFQEPYCIQRGADPCYLLPDFSVQAIAYEAMMEAINEAHGKFLNVEAVDAYGYSFTDVLLPQVWLPQISHSVRNKPAESVVFEWFKRLVAQ</sequence>
<dbReference type="Pfam" id="PF22612">
    <property type="entry name" value="GH113"/>
    <property type="match status" value="1"/>
</dbReference>
<protein>
    <recommendedName>
        <fullName evidence="3">Glycoside hydrolase family 5 domain-containing protein</fullName>
    </recommendedName>
</protein>
<dbReference type="AlphaFoldDB" id="A0A1F5BGN9"/>
<dbReference type="InterPro" id="IPR055151">
    <property type="entry name" value="GH113"/>
</dbReference>
<accession>A0A1F5BGN9</accession>
<dbReference type="EMBL" id="MEYN01000040">
    <property type="protein sequence ID" value="OGD29788.1"/>
    <property type="molecule type" value="Genomic_DNA"/>
</dbReference>
<dbReference type="Gene3D" id="3.20.20.80">
    <property type="entry name" value="Glycosidases"/>
    <property type="match status" value="1"/>
</dbReference>
<reference evidence="1 2" key="1">
    <citation type="journal article" date="2016" name="Nat. Commun.">
        <title>Thousands of microbial genomes shed light on interconnected biogeochemical processes in an aquifer system.</title>
        <authorList>
            <person name="Anantharaman K."/>
            <person name="Brown C.T."/>
            <person name="Hug L.A."/>
            <person name="Sharon I."/>
            <person name="Castelle C.J."/>
            <person name="Probst A.J."/>
            <person name="Thomas B.C."/>
            <person name="Singh A."/>
            <person name="Wilkins M.J."/>
            <person name="Karaoz U."/>
            <person name="Brodie E.L."/>
            <person name="Williams K.H."/>
            <person name="Hubbard S.S."/>
            <person name="Banfield J.F."/>
        </authorList>
    </citation>
    <scope>NUCLEOTIDE SEQUENCE [LARGE SCALE GENOMIC DNA]</scope>
</reference>
<evidence type="ECO:0008006" key="3">
    <source>
        <dbReference type="Google" id="ProtNLM"/>
    </source>
</evidence>
<name>A0A1F5BGN9_9BACT</name>
<organism evidence="1 2">
    <name type="scientific">Candidatus Azambacteria bacterium RIFCSPHIGHO2_02_46_12</name>
    <dbReference type="NCBI Taxonomy" id="1797295"/>
    <lineage>
        <taxon>Bacteria</taxon>
        <taxon>Candidatus Azamiibacteriota</taxon>
    </lineage>
</organism>